<keyword evidence="1" id="KW-0732">Signal</keyword>
<evidence type="ECO:0000313" key="3">
    <source>
        <dbReference type="Proteomes" id="UP000186917"/>
    </source>
</evidence>
<dbReference type="AlphaFoldDB" id="A0A173MKQ9"/>
<protein>
    <recommendedName>
        <fullName evidence="4">Outer membrane insertion C-terminal signal</fullName>
    </recommendedName>
</protein>
<organism evidence="2 3">
    <name type="scientific">Filimonas lacunae</name>
    <dbReference type="NCBI Taxonomy" id="477680"/>
    <lineage>
        <taxon>Bacteria</taxon>
        <taxon>Pseudomonadati</taxon>
        <taxon>Bacteroidota</taxon>
        <taxon>Chitinophagia</taxon>
        <taxon>Chitinophagales</taxon>
        <taxon>Chitinophagaceae</taxon>
        <taxon>Filimonas</taxon>
    </lineage>
</organism>
<feature type="signal peptide" evidence="1">
    <location>
        <begin position="1"/>
        <end position="20"/>
    </location>
</feature>
<accession>A0A173MKQ9</accession>
<dbReference type="OrthoDB" id="978645at2"/>
<evidence type="ECO:0008006" key="4">
    <source>
        <dbReference type="Google" id="ProtNLM"/>
    </source>
</evidence>
<name>A0A173MKQ9_9BACT</name>
<proteinExistence type="predicted"/>
<gene>
    <name evidence="2" type="ORF">SAMN05421788_11233</name>
</gene>
<dbReference type="RefSeq" id="WP_076382115.1">
    <property type="nucleotide sequence ID" value="NZ_AP017422.1"/>
</dbReference>
<keyword evidence="3" id="KW-1185">Reference proteome</keyword>
<dbReference type="Proteomes" id="UP000186917">
    <property type="component" value="Unassembled WGS sequence"/>
</dbReference>
<sequence>MKKQILLLLVVILLGLQARAQDAHYDQALGLKFPGGLSVTWKKFLNPTQNIEAQATFWQKGFRVGGLYEFTFYTFDEVPGLAAFAGPGAHIGFWKNKYKPESNSSAEFGIDGILGLDYKIPDLPINISLDWQPSIILAGSEGFTPNFGGIAIRYTF</sequence>
<dbReference type="EMBL" id="FTOR01000012">
    <property type="protein sequence ID" value="SIT33117.1"/>
    <property type="molecule type" value="Genomic_DNA"/>
</dbReference>
<dbReference type="STRING" id="477680.SAMN05421788_11233"/>
<evidence type="ECO:0000256" key="1">
    <source>
        <dbReference type="SAM" id="SignalP"/>
    </source>
</evidence>
<reference evidence="3" key="1">
    <citation type="submission" date="2017-01" db="EMBL/GenBank/DDBJ databases">
        <authorList>
            <person name="Varghese N."/>
            <person name="Submissions S."/>
        </authorList>
    </citation>
    <scope>NUCLEOTIDE SEQUENCE [LARGE SCALE GENOMIC DNA]</scope>
    <source>
        <strain evidence="3">DSM 21054</strain>
    </source>
</reference>
<evidence type="ECO:0000313" key="2">
    <source>
        <dbReference type="EMBL" id="SIT33117.1"/>
    </source>
</evidence>
<dbReference type="KEGG" id="fln:FLA_4265"/>
<feature type="chain" id="PRO_5030023100" description="Outer membrane insertion C-terminal signal" evidence="1">
    <location>
        <begin position="21"/>
        <end position="156"/>
    </location>
</feature>